<evidence type="ECO:0000313" key="3">
    <source>
        <dbReference type="EMBL" id="TVU06390.1"/>
    </source>
</evidence>
<evidence type="ECO:0000256" key="1">
    <source>
        <dbReference type="SAM" id="MobiDB-lite"/>
    </source>
</evidence>
<keyword evidence="2" id="KW-0812">Transmembrane</keyword>
<gene>
    <name evidence="3" type="ORF">EJB05_49602</name>
</gene>
<dbReference type="Proteomes" id="UP000324897">
    <property type="component" value="Unassembled WGS sequence"/>
</dbReference>
<organism evidence="3 4">
    <name type="scientific">Eragrostis curvula</name>
    <name type="common">weeping love grass</name>
    <dbReference type="NCBI Taxonomy" id="38414"/>
    <lineage>
        <taxon>Eukaryota</taxon>
        <taxon>Viridiplantae</taxon>
        <taxon>Streptophyta</taxon>
        <taxon>Embryophyta</taxon>
        <taxon>Tracheophyta</taxon>
        <taxon>Spermatophyta</taxon>
        <taxon>Magnoliopsida</taxon>
        <taxon>Liliopsida</taxon>
        <taxon>Poales</taxon>
        <taxon>Poaceae</taxon>
        <taxon>PACMAD clade</taxon>
        <taxon>Chloridoideae</taxon>
        <taxon>Eragrostideae</taxon>
        <taxon>Eragrostidinae</taxon>
        <taxon>Eragrostis</taxon>
    </lineage>
</organism>
<dbReference type="AlphaFoldDB" id="A0A5J9T4T3"/>
<proteinExistence type="predicted"/>
<dbReference type="Gramene" id="TVU06390">
    <property type="protein sequence ID" value="TVU06390"/>
    <property type="gene ID" value="EJB05_49602"/>
</dbReference>
<keyword evidence="2" id="KW-0472">Membrane</keyword>
<comment type="caution">
    <text evidence="3">The sequence shown here is derived from an EMBL/GenBank/DDBJ whole genome shotgun (WGS) entry which is preliminary data.</text>
</comment>
<feature type="transmembrane region" description="Helical" evidence="2">
    <location>
        <begin position="24"/>
        <end position="49"/>
    </location>
</feature>
<name>A0A5J9T4T3_9POAL</name>
<evidence type="ECO:0000313" key="4">
    <source>
        <dbReference type="Proteomes" id="UP000324897"/>
    </source>
</evidence>
<accession>A0A5J9T4T3</accession>
<feature type="region of interest" description="Disordered" evidence="1">
    <location>
        <begin position="51"/>
        <end position="94"/>
    </location>
</feature>
<feature type="compositionally biased region" description="Polar residues" evidence="1">
    <location>
        <begin position="76"/>
        <end position="94"/>
    </location>
</feature>
<keyword evidence="2" id="KW-1133">Transmembrane helix</keyword>
<reference evidence="3 4" key="1">
    <citation type="journal article" date="2019" name="Sci. Rep.">
        <title>A high-quality genome of Eragrostis curvula grass provides insights into Poaceae evolution and supports new strategies to enhance forage quality.</title>
        <authorList>
            <person name="Carballo J."/>
            <person name="Santos B.A.C.M."/>
            <person name="Zappacosta D."/>
            <person name="Garbus I."/>
            <person name="Selva J.P."/>
            <person name="Gallo C.A."/>
            <person name="Diaz A."/>
            <person name="Albertini E."/>
            <person name="Caccamo M."/>
            <person name="Echenique V."/>
        </authorList>
    </citation>
    <scope>NUCLEOTIDE SEQUENCE [LARGE SCALE GENOMIC DNA]</scope>
    <source>
        <strain evidence="4">cv. Victoria</strain>
        <tissue evidence="3">Leaf</tissue>
    </source>
</reference>
<sequence>MLCGLHSCLLPILAHLNHLLSSHIYSTMLCSVLSCSLMLIFPVATTLAAQGRRNHQMEHGQQSETSQSDGSKRWSGEQSELSYPSTPQSQRSNH</sequence>
<keyword evidence="4" id="KW-1185">Reference proteome</keyword>
<feature type="non-terminal residue" evidence="3">
    <location>
        <position position="1"/>
    </location>
</feature>
<protein>
    <submittedName>
        <fullName evidence="3">Uncharacterized protein</fullName>
    </submittedName>
</protein>
<evidence type="ECO:0000256" key="2">
    <source>
        <dbReference type="SAM" id="Phobius"/>
    </source>
</evidence>
<dbReference type="EMBL" id="RWGY01000051">
    <property type="protein sequence ID" value="TVU06390.1"/>
    <property type="molecule type" value="Genomic_DNA"/>
</dbReference>
<feature type="compositionally biased region" description="Polar residues" evidence="1">
    <location>
        <begin position="59"/>
        <end position="69"/>
    </location>
</feature>